<feature type="region of interest" description="Disordered" evidence="2">
    <location>
        <begin position="71"/>
        <end position="121"/>
    </location>
</feature>
<dbReference type="PANTHER" id="PTHR13602:SF2">
    <property type="entry name" value="UPF0488 PROTEIN C8ORF33"/>
    <property type="match status" value="1"/>
</dbReference>
<dbReference type="PANTHER" id="PTHR13602">
    <property type="entry name" value="UPF0488 PROTEIN C8ORF33"/>
    <property type="match status" value="1"/>
</dbReference>
<sequence>MAAVGDFENELCWCIEQLMLNLKHVKPDSKQAVDACKVLKILKSSKAPLVKKRQAMRITFGDYRQKMKDEAASSSKAAQNMKFETPDKEKKKKLQFYNKSRKSHQMKENCANGESENNDSKLNFSSSSNDFKFSFPLEKDTIVDTNDDNKNSSVTTPTISCEDKSNFHFVKSDNSFKFDFKIS</sequence>
<evidence type="ECO:0000313" key="3">
    <source>
        <dbReference type="EMBL" id="KAK6175576.1"/>
    </source>
</evidence>
<evidence type="ECO:0000256" key="2">
    <source>
        <dbReference type="SAM" id="MobiDB-lite"/>
    </source>
</evidence>
<reference evidence="3 4" key="1">
    <citation type="submission" date="2024-01" db="EMBL/GenBank/DDBJ databases">
        <title>The genome of the rayed Mediterranean limpet Patella caerulea (Linnaeus, 1758).</title>
        <authorList>
            <person name="Anh-Thu Weber A."/>
            <person name="Halstead-Nussloch G."/>
        </authorList>
    </citation>
    <scope>NUCLEOTIDE SEQUENCE [LARGE SCALE GENOMIC DNA]</scope>
    <source>
        <strain evidence="3">AATW-2023a</strain>
        <tissue evidence="3">Whole specimen</tissue>
    </source>
</reference>
<proteinExistence type="inferred from homology"/>
<gene>
    <name evidence="3" type="ORF">SNE40_014008</name>
</gene>
<evidence type="ECO:0000256" key="1">
    <source>
        <dbReference type="ARBA" id="ARBA00005707"/>
    </source>
</evidence>
<evidence type="ECO:0000313" key="4">
    <source>
        <dbReference type="Proteomes" id="UP001347796"/>
    </source>
</evidence>
<accession>A0AAN8JCS9</accession>
<dbReference type="Pfam" id="PF15393">
    <property type="entry name" value="DUF4615"/>
    <property type="match status" value="1"/>
</dbReference>
<feature type="compositionally biased region" description="Basic residues" evidence="2">
    <location>
        <begin position="90"/>
        <end position="104"/>
    </location>
</feature>
<keyword evidence="4" id="KW-1185">Reference proteome</keyword>
<organism evidence="3 4">
    <name type="scientific">Patella caerulea</name>
    <name type="common">Rayed Mediterranean limpet</name>
    <dbReference type="NCBI Taxonomy" id="87958"/>
    <lineage>
        <taxon>Eukaryota</taxon>
        <taxon>Metazoa</taxon>
        <taxon>Spiralia</taxon>
        <taxon>Lophotrochozoa</taxon>
        <taxon>Mollusca</taxon>
        <taxon>Gastropoda</taxon>
        <taxon>Patellogastropoda</taxon>
        <taxon>Patelloidea</taxon>
        <taxon>Patellidae</taxon>
        <taxon>Patella</taxon>
    </lineage>
</organism>
<comment type="similarity">
    <text evidence="1">Belongs to the UPF0488 family.</text>
</comment>
<dbReference type="EMBL" id="JAZGQO010000010">
    <property type="protein sequence ID" value="KAK6175576.1"/>
    <property type="molecule type" value="Genomic_DNA"/>
</dbReference>
<protein>
    <submittedName>
        <fullName evidence="3">Uncharacterized protein</fullName>
    </submittedName>
</protein>
<name>A0AAN8JCS9_PATCE</name>
<dbReference type="Proteomes" id="UP001347796">
    <property type="component" value="Unassembled WGS sequence"/>
</dbReference>
<dbReference type="AlphaFoldDB" id="A0AAN8JCS9"/>
<comment type="caution">
    <text evidence="3">The sequence shown here is derived from an EMBL/GenBank/DDBJ whole genome shotgun (WGS) entry which is preliminary data.</text>
</comment>
<dbReference type="InterPro" id="IPR029274">
    <property type="entry name" value="DUF4615"/>
</dbReference>